<evidence type="ECO:0008006" key="4">
    <source>
        <dbReference type="Google" id="ProtNLM"/>
    </source>
</evidence>
<dbReference type="InterPro" id="IPR012296">
    <property type="entry name" value="Nuclease_put_TT1808"/>
</dbReference>
<evidence type="ECO:0000313" key="2">
    <source>
        <dbReference type="EMBL" id="CAF4587217.1"/>
    </source>
</evidence>
<proteinExistence type="predicted"/>
<name>A0A816ETG4_9BILA</name>
<dbReference type="Gene3D" id="3.90.1570.10">
    <property type="entry name" value="tt1808, chain A"/>
    <property type="match status" value="1"/>
</dbReference>
<organism evidence="1 3">
    <name type="scientific">Didymodactylos carnosus</name>
    <dbReference type="NCBI Taxonomy" id="1234261"/>
    <lineage>
        <taxon>Eukaryota</taxon>
        <taxon>Metazoa</taxon>
        <taxon>Spiralia</taxon>
        <taxon>Gnathifera</taxon>
        <taxon>Rotifera</taxon>
        <taxon>Eurotatoria</taxon>
        <taxon>Bdelloidea</taxon>
        <taxon>Philodinida</taxon>
        <taxon>Philodinidae</taxon>
        <taxon>Didymodactylos</taxon>
    </lineage>
</organism>
<dbReference type="AlphaFoldDB" id="A0A816ETG4"/>
<dbReference type="EMBL" id="CAJNOQ010052642">
    <property type="protein sequence ID" value="CAF1653633.1"/>
    <property type="molecule type" value="Genomic_DNA"/>
</dbReference>
<protein>
    <recommendedName>
        <fullName evidence="4">Restriction endonuclease domain-containing protein</fullName>
    </recommendedName>
</protein>
<comment type="caution">
    <text evidence="1">The sequence shown here is derived from an EMBL/GenBank/DDBJ whole genome shotgun (WGS) entry which is preliminary data.</text>
</comment>
<evidence type="ECO:0000313" key="3">
    <source>
        <dbReference type="Proteomes" id="UP000663829"/>
    </source>
</evidence>
<gene>
    <name evidence="1" type="ORF">GPM918_LOCUS45650</name>
    <name evidence="2" type="ORF">SRO942_LOCUS48356</name>
</gene>
<dbReference type="Proteomes" id="UP000681722">
    <property type="component" value="Unassembled WGS sequence"/>
</dbReference>
<feature type="non-terminal residue" evidence="1">
    <location>
        <position position="120"/>
    </location>
</feature>
<sequence length="120" mass="13729">MKHSTHELVIFNEPLSVINKSLTEGFVSKLDAAKSTVYIVVEYLSPTNRRKDEEYLLNLLVRNSIPGYYIVNAKRNMIAQYILRSGQTYAKHIIDTSDLDSIFTLKLLDIKVQNRLINAA</sequence>
<dbReference type="Proteomes" id="UP000663829">
    <property type="component" value="Unassembled WGS sequence"/>
</dbReference>
<dbReference type="EMBL" id="CAJOBC010124120">
    <property type="protein sequence ID" value="CAF4587217.1"/>
    <property type="molecule type" value="Genomic_DNA"/>
</dbReference>
<evidence type="ECO:0000313" key="1">
    <source>
        <dbReference type="EMBL" id="CAF1653633.1"/>
    </source>
</evidence>
<keyword evidence="3" id="KW-1185">Reference proteome</keyword>
<accession>A0A816ETG4</accession>
<reference evidence="1" key="1">
    <citation type="submission" date="2021-02" db="EMBL/GenBank/DDBJ databases">
        <authorList>
            <person name="Nowell W R."/>
        </authorList>
    </citation>
    <scope>NUCLEOTIDE SEQUENCE</scope>
</reference>